<keyword evidence="1" id="KW-0472">Membrane</keyword>
<feature type="transmembrane region" description="Helical" evidence="1">
    <location>
        <begin position="14"/>
        <end position="35"/>
    </location>
</feature>
<evidence type="ECO:0000313" key="2">
    <source>
        <dbReference type="EMBL" id="NMC62688.1"/>
    </source>
</evidence>
<gene>
    <name evidence="2" type="ORF">GYA55_05900</name>
</gene>
<name>A0A7X9FRS6_9DELT</name>
<keyword evidence="1" id="KW-1133">Transmembrane helix</keyword>
<dbReference type="Proteomes" id="UP000524246">
    <property type="component" value="Unassembled WGS sequence"/>
</dbReference>
<comment type="caution">
    <text evidence="2">The sequence shown here is derived from an EMBL/GenBank/DDBJ whole genome shotgun (WGS) entry which is preliminary data.</text>
</comment>
<protein>
    <submittedName>
        <fullName evidence="2">Uncharacterized protein</fullName>
    </submittedName>
</protein>
<evidence type="ECO:0000313" key="3">
    <source>
        <dbReference type="Proteomes" id="UP000524246"/>
    </source>
</evidence>
<evidence type="ECO:0000256" key="1">
    <source>
        <dbReference type="SAM" id="Phobius"/>
    </source>
</evidence>
<dbReference type="EMBL" id="JAAZON010000254">
    <property type="protein sequence ID" value="NMC62688.1"/>
    <property type="molecule type" value="Genomic_DNA"/>
</dbReference>
<organism evidence="2 3">
    <name type="scientific">SAR324 cluster bacterium</name>
    <dbReference type="NCBI Taxonomy" id="2024889"/>
    <lineage>
        <taxon>Bacteria</taxon>
        <taxon>Deltaproteobacteria</taxon>
        <taxon>SAR324 cluster</taxon>
    </lineage>
</organism>
<accession>A0A7X9FRS6</accession>
<feature type="transmembrane region" description="Helical" evidence="1">
    <location>
        <begin position="172"/>
        <end position="192"/>
    </location>
</feature>
<dbReference type="AlphaFoldDB" id="A0A7X9FRS6"/>
<keyword evidence="1" id="KW-0812">Transmembrane</keyword>
<proteinExistence type="predicted"/>
<feature type="transmembrane region" description="Helical" evidence="1">
    <location>
        <begin position="63"/>
        <end position="87"/>
    </location>
</feature>
<reference evidence="2 3" key="1">
    <citation type="journal article" date="2020" name="Biotechnol. Biofuels">
        <title>New insights from the biogas microbiome by comprehensive genome-resolved metagenomics of nearly 1600 species originating from multiple anaerobic digesters.</title>
        <authorList>
            <person name="Campanaro S."/>
            <person name="Treu L."/>
            <person name="Rodriguez-R L.M."/>
            <person name="Kovalovszki A."/>
            <person name="Ziels R.M."/>
            <person name="Maus I."/>
            <person name="Zhu X."/>
            <person name="Kougias P.G."/>
            <person name="Basile A."/>
            <person name="Luo G."/>
            <person name="Schluter A."/>
            <person name="Konstantinidis K.T."/>
            <person name="Angelidaki I."/>
        </authorList>
    </citation>
    <scope>NUCLEOTIDE SEQUENCE [LARGE SCALE GENOMIC DNA]</scope>
    <source>
        <strain evidence="2">AS27yjCOA_65</strain>
    </source>
</reference>
<feature type="transmembrane region" description="Helical" evidence="1">
    <location>
        <begin position="140"/>
        <end position="160"/>
    </location>
</feature>
<sequence>MDGSNWINQTMVDAFFSCIGILVGFLQAAFFQITIDGKEKIRDRSKSLRPRPRPRPVTRPRSILIVLFLVQELLLLSFFVSLIYIYLFGTYITREPLPKQEMSAVTMSLADNDDQKEPDQQEGHKEFAHISWFKNTIAKLYEYTNTIVLLCIGTIFTYNIHLFLRELNCKMCFCWIIPAFFALILLFSIYLVTESLPTIYIEKASLIDTVICGRPIIRIFS</sequence>